<accession>A0ACB9ZME0</accession>
<evidence type="ECO:0000313" key="2">
    <source>
        <dbReference type="Proteomes" id="UP001060085"/>
    </source>
</evidence>
<proteinExistence type="predicted"/>
<dbReference type="EMBL" id="CM044708">
    <property type="protein sequence ID" value="KAI5648862.1"/>
    <property type="molecule type" value="Genomic_DNA"/>
</dbReference>
<organism evidence="1 2">
    <name type="scientific">Catharanthus roseus</name>
    <name type="common">Madagascar periwinkle</name>
    <name type="synonym">Vinca rosea</name>
    <dbReference type="NCBI Taxonomy" id="4058"/>
    <lineage>
        <taxon>Eukaryota</taxon>
        <taxon>Viridiplantae</taxon>
        <taxon>Streptophyta</taxon>
        <taxon>Embryophyta</taxon>
        <taxon>Tracheophyta</taxon>
        <taxon>Spermatophyta</taxon>
        <taxon>Magnoliopsida</taxon>
        <taxon>eudicotyledons</taxon>
        <taxon>Gunneridae</taxon>
        <taxon>Pentapetalae</taxon>
        <taxon>asterids</taxon>
        <taxon>lamiids</taxon>
        <taxon>Gentianales</taxon>
        <taxon>Apocynaceae</taxon>
        <taxon>Rauvolfioideae</taxon>
        <taxon>Vinceae</taxon>
        <taxon>Catharanthinae</taxon>
        <taxon>Catharanthus</taxon>
    </lineage>
</organism>
<reference evidence="2" key="1">
    <citation type="journal article" date="2023" name="Nat. Plants">
        <title>Single-cell RNA sequencing provides a high-resolution roadmap for understanding the multicellular compartmentation of specialized metabolism.</title>
        <authorList>
            <person name="Sun S."/>
            <person name="Shen X."/>
            <person name="Li Y."/>
            <person name="Li Y."/>
            <person name="Wang S."/>
            <person name="Li R."/>
            <person name="Zhang H."/>
            <person name="Shen G."/>
            <person name="Guo B."/>
            <person name="Wei J."/>
            <person name="Xu J."/>
            <person name="St-Pierre B."/>
            <person name="Chen S."/>
            <person name="Sun C."/>
        </authorList>
    </citation>
    <scope>NUCLEOTIDE SEQUENCE [LARGE SCALE GENOMIC DNA]</scope>
</reference>
<name>A0ACB9ZME0_CATRO</name>
<protein>
    <submittedName>
        <fullName evidence="1">Uncharacterized protein</fullName>
    </submittedName>
</protein>
<sequence length="105" mass="11850">MDYGLSGMTQSIRPSVSRPQKTSSSDETARVLASIRWDKFFKLKGQKEHERRTTNAPMPTDHELMLELNEGLKKGHAYSFSATNTHSLVVMRSIWPPSVIKSLMG</sequence>
<dbReference type="Proteomes" id="UP001060085">
    <property type="component" value="Linkage Group LG08"/>
</dbReference>
<evidence type="ECO:0000313" key="1">
    <source>
        <dbReference type="EMBL" id="KAI5648862.1"/>
    </source>
</evidence>
<keyword evidence="2" id="KW-1185">Reference proteome</keyword>
<gene>
    <name evidence="1" type="ORF">M9H77_34867</name>
</gene>
<comment type="caution">
    <text evidence="1">The sequence shown here is derived from an EMBL/GenBank/DDBJ whole genome shotgun (WGS) entry which is preliminary data.</text>
</comment>